<evidence type="ECO:0000313" key="2">
    <source>
        <dbReference type="EMBL" id="EGB07696.1"/>
    </source>
</evidence>
<keyword evidence="3" id="KW-1185">Reference proteome</keyword>
<dbReference type="RefSeq" id="XP_009037687.1">
    <property type="nucleotide sequence ID" value="XM_009039439.1"/>
</dbReference>
<evidence type="ECO:0000313" key="3">
    <source>
        <dbReference type="Proteomes" id="UP000002729"/>
    </source>
</evidence>
<feature type="compositionally biased region" description="Polar residues" evidence="1">
    <location>
        <begin position="614"/>
        <end position="632"/>
    </location>
</feature>
<feature type="compositionally biased region" description="Gly residues" evidence="1">
    <location>
        <begin position="846"/>
        <end position="862"/>
    </location>
</feature>
<feature type="compositionally biased region" description="Low complexity" evidence="1">
    <location>
        <begin position="958"/>
        <end position="967"/>
    </location>
</feature>
<dbReference type="AlphaFoldDB" id="F0YBG6"/>
<protein>
    <submittedName>
        <fullName evidence="2">Uncharacterized protein</fullName>
    </submittedName>
</protein>
<dbReference type="KEGG" id="aaf:AURANDRAFT_64786"/>
<feature type="compositionally biased region" description="Low complexity" evidence="1">
    <location>
        <begin position="884"/>
        <end position="919"/>
    </location>
</feature>
<feature type="region of interest" description="Disordered" evidence="1">
    <location>
        <begin position="662"/>
        <end position="706"/>
    </location>
</feature>
<feature type="compositionally biased region" description="Polar residues" evidence="1">
    <location>
        <begin position="1016"/>
        <end position="1029"/>
    </location>
</feature>
<feature type="compositionally biased region" description="Basic and acidic residues" evidence="1">
    <location>
        <begin position="689"/>
        <end position="704"/>
    </location>
</feature>
<evidence type="ECO:0000256" key="1">
    <source>
        <dbReference type="SAM" id="MobiDB-lite"/>
    </source>
</evidence>
<feature type="region of interest" description="Disordered" evidence="1">
    <location>
        <begin position="118"/>
        <end position="146"/>
    </location>
</feature>
<feature type="compositionally biased region" description="Basic and acidic residues" evidence="1">
    <location>
        <begin position="122"/>
        <end position="132"/>
    </location>
</feature>
<sequence>MATSPEAADAAATESEVSALLARVPADLDGAAPLAALSALLAAPCGKSHAARSKREANVAVELRHVRALAERWREFLLPALAVARDEAARLDGSGGAAALLDGELGALLDAESQQLVGVESADGRPRAASDHRSKKKRRRDGPVAADGLPRRKFRVRLRLVGANVRPNSHASALYALLKLDSPTVLARDAAAAEAARLGDRPEAWDEEALLSSEYPPVDSTRGGSTTLLWKWIDRQPEFDDSVLDDRLFGRLERAVRGDFRPDDEAAREPFEDPAATVLAWCLGDGALADALEALPPDGDGDALDVFGEPATYAATDEEAAERSKAWHAEHPRPGSAKPGTAAALRNVKKPRRHEEDLRARVAGALSDAALAPPLPEGAEMANEHLAAALGDAGLLDERAVAVERDRAAGRPTPPAADDVRAQEARKLALRLRRVDRENARHACVMGVAVAKALRASPGASRVFFGRPFSGAMNDDQSDIRRSVSMSHGLLMASSPEQVGRKRSRREQTGRPGHRRIHSEPVHVAAPTDDVDLFPMWSLADDPIMALDVEPSTPEWARVMEHCATSFGGGGGDSPGLGLGRKKGNFGDLPGAFYGDDDEDLGATRRNASHSLDAATSSIDPNSSLDLPNSSYGEDDSLCDGLSPMTTEAFRKAILPAIAKDDRAAAAKPPRAAAPRKAPAGKGGKGKGGKGDDAKGDGDKDRGRYKCGRCGQVKVNHVCPFGTATNRNVDAQCEDPERPIRVGDKDGVVVVSAGLASLDVAPAAGDAMDVADEAPPSGDEPVFEERVLYARPYVSAVEEAEAGGSSRKTHRRTASAASTASSSGAMDVDGDAPGPPAAARRAASAPGGGAPPRAPGGKGPRGPGAAKVAKADLPGRGPIPAPPDGASAAGPSEAPTPTATPKAAAPTPQQVAQQQQQQRFLAQQQQAALARALAQSPGMVRVNGGHVHPAMLAAMMAQQHGAHGAAARLHHEQQQRLRAAHQASPTKLPPGAAFDPRRGYAGPQLTNLTPQQLQEIASMSQLVLHTQQGAPPRPGAPPAPPPSAKSEPP</sequence>
<organism evidence="3">
    <name type="scientific">Aureococcus anophagefferens</name>
    <name type="common">Harmful bloom alga</name>
    <dbReference type="NCBI Taxonomy" id="44056"/>
    <lineage>
        <taxon>Eukaryota</taxon>
        <taxon>Sar</taxon>
        <taxon>Stramenopiles</taxon>
        <taxon>Ochrophyta</taxon>
        <taxon>Pelagophyceae</taxon>
        <taxon>Pelagomonadales</taxon>
        <taxon>Pelagomonadaceae</taxon>
        <taxon>Aureococcus</taxon>
    </lineage>
</organism>
<proteinExistence type="predicted"/>
<feature type="region of interest" description="Disordered" evidence="1">
    <location>
        <begin position="317"/>
        <end position="342"/>
    </location>
</feature>
<feature type="region of interest" description="Disordered" evidence="1">
    <location>
        <begin position="958"/>
        <end position="999"/>
    </location>
</feature>
<feature type="region of interest" description="Disordered" evidence="1">
    <location>
        <begin position="1016"/>
        <end position="1049"/>
    </location>
</feature>
<feature type="compositionally biased region" description="Pro residues" evidence="1">
    <location>
        <begin position="1031"/>
        <end position="1049"/>
    </location>
</feature>
<name>F0YBG6_AURAN</name>
<dbReference type="EMBL" id="GL833130">
    <property type="protein sequence ID" value="EGB07696.1"/>
    <property type="molecule type" value="Genomic_DNA"/>
</dbReference>
<feature type="compositionally biased region" description="Basic and acidic residues" evidence="1">
    <location>
        <begin position="321"/>
        <end position="333"/>
    </location>
</feature>
<dbReference type="GeneID" id="20225002"/>
<gene>
    <name evidence="2" type="ORF">AURANDRAFT_64786</name>
</gene>
<accession>F0YBG6</accession>
<feature type="compositionally biased region" description="Low complexity" evidence="1">
    <location>
        <begin position="814"/>
        <end position="825"/>
    </location>
</feature>
<feature type="region of interest" description="Disordered" evidence="1">
    <location>
        <begin position="799"/>
        <end position="919"/>
    </location>
</feature>
<feature type="region of interest" description="Disordered" evidence="1">
    <location>
        <begin position="612"/>
        <end position="638"/>
    </location>
</feature>
<dbReference type="InParanoid" id="F0YBG6"/>
<feature type="region of interest" description="Disordered" evidence="1">
    <location>
        <begin position="492"/>
        <end position="523"/>
    </location>
</feature>
<dbReference type="OrthoDB" id="6362633at2759"/>
<reference evidence="2 3" key="1">
    <citation type="journal article" date="2011" name="Proc. Natl. Acad. Sci. U.S.A.">
        <title>Niche of harmful alga Aureococcus anophagefferens revealed through ecogenomics.</title>
        <authorList>
            <person name="Gobler C.J."/>
            <person name="Berry D.L."/>
            <person name="Dyhrman S.T."/>
            <person name="Wilhelm S.W."/>
            <person name="Salamov A."/>
            <person name="Lobanov A.V."/>
            <person name="Zhang Y."/>
            <person name="Collier J.L."/>
            <person name="Wurch L.L."/>
            <person name="Kustka A.B."/>
            <person name="Dill B.D."/>
            <person name="Shah M."/>
            <person name="VerBerkmoes N.C."/>
            <person name="Kuo A."/>
            <person name="Terry A."/>
            <person name="Pangilinan J."/>
            <person name="Lindquist E.A."/>
            <person name="Lucas S."/>
            <person name="Paulsen I.T."/>
            <person name="Hattenrath-Lehmann T.K."/>
            <person name="Talmage S.C."/>
            <person name="Walker E.A."/>
            <person name="Koch F."/>
            <person name="Burson A.M."/>
            <person name="Marcoval M.A."/>
            <person name="Tang Y.Z."/>
            <person name="Lecleir G.R."/>
            <person name="Coyne K.J."/>
            <person name="Berg G.M."/>
            <person name="Bertrand E.M."/>
            <person name="Saito M.A."/>
            <person name="Gladyshev V.N."/>
            <person name="Grigoriev I.V."/>
        </authorList>
    </citation>
    <scope>NUCLEOTIDE SEQUENCE [LARGE SCALE GENOMIC DNA]</scope>
    <source>
        <strain evidence="3">CCMP 1984</strain>
    </source>
</reference>
<dbReference type="Proteomes" id="UP000002729">
    <property type="component" value="Unassembled WGS sequence"/>
</dbReference>
<feature type="compositionally biased region" description="Low complexity" evidence="1">
    <location>
        <begin position="666"/>
        <end position="680"/>
    </location>
</feature>